<name>U4PRV3_CAEEL</name>
<dbReference type="SMR" id="U4PRV3"/>
<dbReference type="PeptideAtlas" id="U4PRV3"/>
<dbReference type="EMBL" id="BX284604">
    <property type="protein sequence ID" value="CDH93313.1"/>
    <property type="molecule type" value="Genomic_DNA"/>
</dbReference>
<evidence type="ECO:0000313" key="3">
    <source>
        <dbReference type="WormBase" id="Y41D4B.13c"/>
    </source>
</evidence>
<accession>U4PRV3</accession>
<organism evidence="1 2">
    <name type="scientific">Caenorhabditis elegans</name>
    <dbReference type="NCBI Taxonomy" id="6239"/>
    <lineage>
        <taxon>Eukaryota</taxon>
        <taxon>Metazoa</taxon>
        <taxon>Ecdysozoa</taxon>
        <taxon>Nematoda</taxon>
        <taxon>Chromadorea</taxon>
        <taxon>Rhabditida</taxon>
        <taxon>Rhabditina</taxon>
        <taxon>Rhabditomorpha</taxon>
        <taxon>Rhabditoidea</taxon>
        <taxon>Rhabditidae</taxon>
        <taxon>Peloderinae</taxon>
        <taxon>Caenorhabditis</taxon>
    </lineage>
</organism>
<dbReference type="OrthoDB" id="9204160at2759"/>
<evidence type="ECO:0000313" key="1">
    <source>
        <dbReference type="EMBL" id="CDH93313.1"/>
    </source>
</evidence>
<dbReference type="RefSeq" id="NP_001368288.1">
    <property type="nucleotide sequence ID" value="NM_001380051.1"/>
</dbReference>
<reference evidence="1 2" key="1">
    <citation type="journal article" date="1998" name="Science">
        <title>Genome sequence of the nematode C. elegans: a platform for investigating biology.</title>
        <authorList>
            <consortium name="The C. elegans sequencing consortium"/>
            <person name="Sulson J.E."/>
            <person name="Waterston R."/>
        </authorList>
    </citation>
    <scope>NUCLEOTIDE SEQUENCE [LARGE SCALE GENOMIC DNA]</scope>
    <source>
        <strain evidence="1 2">Bristol N2</strain>
    </source>
</reference>
<proteinExistence type="predicted"/>
<sequence>MSNGMYKAELDGQIGSVPHTYLRFTAVSE</sequence>
<dbReference type="CTD" id="176968"/>
<gene>
    <name evidence="1 3" type="primary">ced-2</name>
    <name evidence="1" type="ORF">CELE_Y41D4B.13</name>
    <name evidence="3" type="ORF">Y41D4B.13</name>
</gene>
<protein>
    <submittedName>
        <fullName evidence="1">Cell death abnormality protein 2</fullName>
    </submittedName>
</protein>
<dbReference type="HOGENOM" id="CLU_060542_0_0_1"/>
<dbReference type="Bgee" id="WBGene00000416">
    <property type="expression patterns" value="Expressed in germ line (C elegans) and 4 other cell types or tissues"/>
</dbReference>
<dbReference type="ExpressionAtlas" id="U4PRV3">
    <property type="expression patterns" value="baseline and differential"/>
</dbReference>
<evidence type="ECO:0000313" key="2">
    <source>
        <dbReference type="Proteomes" id="UP000001940"/>
    </source>
</evidence>
<dbReference type="Proteomes" id="UP000001940">
    <property type="component" value="Chromosome IV"/>
</dbReference>
<dbReference type="AGR" id="WB:WBGene00000416"/>
<dbReference type="WormBase" id="Y41D4B.13c">
    <property type="protein sequence ID" value="CE49041"/>
    <property type="gene ID" value="WBGene00000416"/>
    <property type="gene designation" value="ced-2"/>
</dbReference>
<dbReference type="GeneID" id="176968"/>
<dbReference type="AlphaFoldDB" id="U4PRV3"/>
<keyword evidence="2" id="KW-1185">Reference proteome</keyword>